<organism evidence="5 6">
    <name type="scientific">Kutzneria buriramensis</name>
    <dbReference type="NCBI Taxonomy" id="1045776"/>
    <lineage>
        <taxon>Bacteria</taxon>
        <taxon>Bacillati</taxon>
        <taxon>Actinomycetota</taxon>
        <taxon>Actinomycetes</taxon>
        <taxon>Pseudonocardiales</taxon>
        <taxon>Pseudonocardiaceae</taxon>
        <taxon>Kutzneria</taxon>
    </lineage>
</organism>
<keyword evidence="2" id="KW-0663">Pyridoxal phosphate</keyword>
<dbReference type="InterPro" id="IPR004838">
    <property type="entry name" value="NHTrfase_class1_PyrdxlP-BS"/>
</dbReference>
<dbReference type="PANTHER" id="PTHR42885">
    <property type="entry name" value="HISTIDINOL-PHOSPHATE AMINOTRANSFERASE-RELATED"/>
    <property type="match status" value="1"/>
</dbReference>
<dbReference type="PROSITE" id="PS00105">
    <property type="entry name" value="AA_TRANSFER_CLASS_1"/>
    <property type="match status" value="1"/>
</dbReference>
<evidence type="ECO:0000313" key="6">
    <source>
        <dbReference type="Proteomes" id="UP000256269"/>
    </source>
</evidence>
<comment type="cofactor">
    <cofactor evidence="1 3">
        <name>pyridoxal 5'-phosphate</name>
        <dbReference type="ChEBI" id="CHEBI:597326"/>
    </cofactor>
</comment>
<accession>A0A3E0HC99</accession>
<keyword evidence="6" id="KW-1185">Reference proteome</keyword>
<dbReference type="AlphaFoldDB" id="A0A3E0HC99"/>
<keyword evidence="3 5" id="KW-0032">Aminotransferase</keyword>
<dbReference type="GO" id="GO:0008483">
    <property type="term" value="F:transaminase activity"/>
    <property type="evidence" value="ECO:0007669"/>
    <property type="project" value="UniProtKB-KW"/>
</dbReference>
<sequence>MLPEQMKLTITPLDFHAMTSQSISRALLRHHGDVDAEPGLVDYAVNVRLARPPGWLRDRLAAALDRLGSYPSAADHAAAIQAVAERHDVSHDRVLLLNGSAEGFALLPQLRPRLAALVHPSFTEPDVALTDAGVPVHRVHLSGDDGYRLHPELVPENADLVVVGNPTNPTSVLHSAADLLALTRPGRTVVVDEAFIDAVPGERESLAGSDADGLLVFRSLTKMWALPGLRAGYVLGAPDLLARLGAGRPQWPVGTLALEAFRACSESTAVAESERAAAEFATNRASLISALNELPGVRVNEPASAPFLLVTVKDGLHVRTALRERGVAVRRGDTFPGLGVDHIRVAVRSPEQSEPLLTALREVLA</sequence>
<protein>
    <recommendedName>
        <fullName evidence="3">Aminotransferase</fullName>
        <ecNumber evidence="3">2.6.1.-</ecNumber>
    </recommendedName>
</protein>
<dbReference type="InterPro" id="IPR015422">
    <property type="entry name" value="PyrdxlP-dep_Trfase_small"/>
</dbReference>
<dbReference type="CDD" id="cd00609">
    <property type="entry name" value="AAT_like"/>
    <property type="match status" value="1"/>
</dbReference>
<name>A0A3E0HC99_9PSEU</name>
<evidence type="ECO:0000256" key="3">
    <source>
        <dbReference type="RuleBase" id="RU000481"/>
    </source>
</evidence>
<proteinExistence type="inferred from homology"/>
<dbReference type="Proteomes" id="UP000256269">
    <property type="component" value="Unassembled WGS sequence"/>
</dbReference>
<dbReference type="SUPFAM" id="SSF53383">
    <property type="entry name" value="PLP-dependent transferases"/>
    <property type="match status" value="1"/>
</dbReference>
<dbReference type="InterPro" id="IPR015424">
    <property type="entry name" value="PyrdxlP-dep_Trfase"/>
</dbReference>
<comment type="caution">
    <text evidence="5">The sequence shown here is derived from an EMBL/GenBank/DDBJ whole genome shotgun (WGS) entry which is preliminary data.</text>
</comment>
<evidence type="ECO:0000256" key="2">
    <source>
        <dbReference type="ARBA" id="ARBA00022898"/>
    </source>
</evidence>
<dbReference type="EC" id="2.6.1.-" evidence="3"/>
<dbReference type="EMBL" id="QUNO01000011">
    <property type="protein sequence ID" value="REH42065.1"/>
    <property type="molecule type" value="Genomic_DNA"/>
</dbReference>
<dbReference type="GO" id="GO:0030170">
    <property type="term" value="F:pyridoxal phosphate binding"/>
    <property type="evidence" value="ECO:0007669"/>
    <property type="project" value="InterPro"/>
</dbReference>
<feature type="domain" description="Aminotransferase class I/classII large" evidence="4">
    <location>
        <begin position="62"/>
        <end position="360"/>
    </location>
</feature>
<dbReference type="NCBIfam" id="NF005915">
    <property type="entry name" value="PRK07908.1"/>
    <property type="match status" value="1"/>
</dbReference>
<comment type="similarity">
    <text evidence="3">Belongs to the class-I pyridoxal-phosphate-dependent aminotransferase family.</text>
</comment>
<dbReference type="InterPro" id="IPR004839">
    <property type="entry name" value="Aminotransferase_I/II_large"/>
</dbReference>
<dbReference type="Gene3D" id="3.90.1150.10">
    <property type="entry name" value="Aspartate Aminotransferase, domain 1"/>
    <property type="match status" value="1"/>
</dbReference>
<dbReference type="InterPro" id="IPR015421">
    <property type="entry name" value="PyrdxlP-dep_Trfase_major"/>
</dbReference>
<evidence type="ECO:0000256" key="1">
    <source>
        <dbReference type="ARBA" id="ARBA00001933"/>
    </source>
</evidence>
<evidence type="ECO:0000259" key="4">
    <source>
        <dbReference type="Pfam" id="PF00155"/>
    </source>
</evidence>
<dbReference type="Gene3D" id="3.40.640.10">
    <property type="entry name" value="Type I PLP-dependent aspartate aminotransferase-like (Major domain)"/>
    <property type="match status" value="1"/>
</dbReference>
<dbReference type="PANTHER" id="PTHR42885:SF1">
    <property type="entry name" value="THREONINE-PHOSPHATE DECARBOXYLASE"/>
    <property type="match status" value="1"/>
</dbReference>
<evidence type="ECO:0000313" key="5">
    <source>
        <dbReference type="EMBL" id="REH42065.1"/>
    </source>
</evidence>
<keyword evidence="3 5" id="KW-0808">Transferase</keyword>
<gene>
    <name evidence="5" type="ORF">BCF44_111370</name>
</gene>
<dbReference type="Pfam" id="PF00155">
    <property type="entry name" value="Aminotran_1_2"/>
    <property type="match status" value="1"/>
</dbReference>
<reference evidence="5 6" key="1">
    <citation type="submission" date="2018-08" db="EMBL/GenBank/DDBJ databases">
        <title>Genomic Encyclopedia of Archaeal and Bacterial Type Strains, Phase II (KMG-II): from individual species to whole genera.</title>
        <authorList>
            <person name="Goeker M."/>
        </authorList>
    </citation>
    <scope>NUCLEOTIDE SEQUENCE [LARGE SCALE GENOMIC DNA]</scope>
    <source>
        <strain evidence="5 6">DSM 45791</strain>
    </source>
</reference>